<proteinExistence type="predicted"/>
<evidence type="ECO:0000313" key="1">
    <source>
        <dbReference type="EMBL" id="CAH1389671.1"/>
    </source>
</evidence>
<organism evidence="1 2">
    <name type="scientific">Nezara viridula</name>
    <name type="common">Southern green stink bug</name>
    <name type="synonym">Cimex viridulus</name>
    <dbReference type="NCBI Taxonomy" id="85310"/>
    <lineage>
        <taxon>Eukaryota</taxon>
        <taxon>Metazoa</taxon>
        <taxon>Ecdysozoa</taxon>
        <taxon>Arthropoda</taxon>
        <taxon>Hexapoda</taxon>
        <taxon>Insecta</taxon>
        <taxon>Pterygota</taxon>
        <taxon>Neoptera</taxon>
        <taxon>Paraneoptera</taxon>
        <taxon>Hemiptera</taxon>
        <taxon>Heteroptera</taxon>
        <taxon>Panheteroptera</taxon>
        <taxon>Pentatomomorpha</taxon>
        <taxon>Pentatomoidea</taxon>
        <taxon>Pentatomidae</taxon>
        <taxon>Pentatominae</taxon>
        <taxon>Nezara</taxon>
    </lineage>
</organism>
<dbReference type="AlphaFoldDB" id="A0A9P0GZX2"/>
<evidence type="ECO:0000313" key="2">
    <source>
        <dbReference type="Proteomes" id="UP001152798"/>
    </source>
</evidence>
<accession>A0A9P0GZX2</accession>
<dbReference type="EMBL" id="OV725077">
    <property type="protein sequence ID" value="CAH1389671.1"/>
    <property type="molecule type" value="Genomic_DNA"/>
</dbReference>
<dbReference type="Proteomes" id="UP001152798">
    <property type="component" value="Chromosome 1"/>
</dbReference>
<gene>
    <name evidence="1" type="ORF">NEZAVI_LOCUS1033</name>
</gene>
<sequence>MKENEEIQSFEKWAYWGKGREEVDQGEEEARCFSIIVVQLITCVERVVNTVSRSQIYFRTKSRPEMADGIYENESWVSVRA</sequence>
<protein>
    <submittedName>
        <fullName evidence="1">Uncharacterized protein</fullName>
    </submittedName>
</protein>
<reference evidence="1" key="1">
    <citation type="submission" date="2022-01" db="EMBL/GenBank/DDBJ databases">
        <authorList>
            <person name="King R."/>
        </authorList>
    </citation>
    <scope>NUCLEOTIDE SEQUENCE</scope>
</reference>
<keyword evidence="2" id="KW-1185">Reference proteome</keyword>
<name>A0A9P0GZX2_NEZVI</name>